<dbReference type="CDD" id="cd04301">
    <property type="entry name" value="NAT_SF"/>
    <property type="match status" value="1"/>
</dbReference>
<evidence type="ECO:0000259" key="5">
    <source>
        <dbReference type="PROSITE" id="PS51186"/>
    </source>
</evidence>
<dbReference type="OrthoDB" id="9803907at2"/>
<dbReference type="EMBL" id="VCMV01000071">
    <property type="protein sequence ID" value="KAB0264519.1"/>
    <property type="molecule type" value="Genomic_DNA"/>
</dbReference>
<accession>A0A5N3P485</accession>
<keyword evidence="2" id="KW-0012">Acyltransferase</keyword>
<protein>
    <submittedName>
        <fullName evidence="6">GNAT family N-acetyltransferase</fullName>
    </submittedName>
</protein>
<reference evidence="6 7" key="1">
    <citation type="journal article" date="2019" name="Microorganisms">
        <title>Genome Insights into the Novel Species Microvirga brassicacearum, a Rapeseed Endophyte with Biotechnological Potential.</title>
        <authorList>
            <person name="Jimenez-Gomez A."/>
            <person name="Saati-Santamaria Z."/>
            <person name="Igual J.M."/>
            <person name="Rivas R."/>
            <person name="Mateos P.F."/>
            <person name="Garcia-Fraile P."/>
        </authorList>
    </citation>
    <scope>NUCLEOTIDE SEQUENCE [LARGE SCALE GENOMIC DNA]</scope>
    <source>
        <strain evidence="6 7">CDVBN77</strain>
    </source>
</reference>
<dbReference type="PANTHER" id="PTHR43792">
    <property type="entry name" value="GNAT FAMILY, PUTATIVE (AFU_ORTHOLOGUE AFUA_3G00765)-RELATED-RELATED"/>
    <property type="match status" value="1"/>
</dbReference>
<keyword evidence="7" id="KW-1185">Reference proteome</keyword>
<dbReference type="SUPFAM" id="SSF55729">
    <property type="entry name" value="Acyl-CoA N-acyltransferases (Nat)"/>
    <property type="match status" value="1"/>
</dbReference>
<proteinExistence type="inferred from homology"/>
<dbReference type="InterPro" id="IPR000182">
    <property type="entry name" value="GNAT_dom"/>
</dbReference>
<feature type="region of interest" description="Disordered" evidence="4">
    <location>
        <begin position="1"/>
        <end position="24"/>
    </location>
</feature>
<dbReference type="Pfam" id="PF00583">
    <property type="entry name" value="Acetyltransf_1"/>
    <property type="match status" value="1"/>
</dbReference>
<feature type="domain" description="N-acetyltransferase" evidence="5">
    <location>
        <begin position="28"/>
        <end position="183"/>
    </location>
</feature>
<dbReference type="AlphaFoldDB" id="A0A5N3P485"/>
<keyword evidence="1 6" id="KW-0808">Transferase</keyword>
<evidence type="ECO:0000313" key="7">
    <source>
        <dbReference type="Proteomes" id="UP000325684"/>
    </source>
</evidence>
<sequence>MPPPLKKRRAPVDHDQQTRLRKPPTDTLVVRATRPTDCEELAALACLPGYRWGTLRLPYQTPEETRRFIENRPAGSVSLVVVLDGRIVANGGIDCAGGRRAHAASLGMGVHDDHQGRGIGSHLLSELLGVADNWLNLRRIELTVYVDNLAAIAIYKRCGFEIEGTHRDYAFRDGAFVDAHAMARVRR</sequence>
<dbReference type="Proteomes" id="UP000325684">
    <property type="component" value="Unassembled WGS sequence"/>
</dbReference>
<gene>
    <name evidence="6" type="ORF">FEZ63_23100</name>
</gene>
<evidence type="ECO:0000256" key="4">
    <source>
        <dbReference type="SAM" id="MobiDB-lite"/>
    </source>
</evidence>
<evidence type="ECO:0000256" key="3">
    <source>
        <dbReference type="ARBA" id="ARBA00038502"/>
    </source>
</evidence>
<evidence type="ECO:0000313" key="6">
    <source>
        <dbReference type="EMBL" id="KAB0264519.1"/>
    </source>
</evidence>
<dbReference type="InterPro" id="IPR051531">
    <property type="entry name" value="N-acetyltransferase"/>
</dbReference>
<dbReference type="GO" id="GO:0016747">
    <property type="term" value="F:acyltransferase activity, transferring groups other than amino-acyl groups"/>
    <property type="evidence" value="ECO:0007669"/>
    <property type="project" value="InterPro"/>
</dbReference>
<comment type="caution">
    <text evidence="6">The sequence shown here is derived from an EMBL/GenBank/DDBJ whole genome shotgun (WGS) entry which is preliminary data.</text>
</comment>
<dbReference type="PANTHER" id="PTHR43792:SF8">
    <property type="entry name" value="[RIBOSOMAL PROTEIN US5]-ALANINE N-ACETYLTRANSFERASE"/>
    <property type="match status" value="1"/>
</dbReference>
<name>A0A5N3P485_9HYPH</name>
<dbReference type="PROSITE" id="PS51186">
    <property type="entry name" value="GNAT"/>
    <property type="match status" value="1"/>
</dbReference>
<comment type="similarity">
    <text evidence="3">Belongs to the acetyltransferase family. RimJ subfamily.</text>
</comment>
<evidence type="ECO:0000256" key="2">
    <source>
        <dbReference type="ARBA" id="ARBA00023315"/>
    </source>
</evidence>
<organism evidence="6 7">
    <name type="scientific">Microvirga brassicacearum</name>
    <dbReference type="NCBI Taxonomy" id="2580413"/>
    <lineage>
        <taxon>Bacteria</taxon>
        <taxon>Pseudomonadati</taxon>
        <taxon>Pseudomonadota</taxon>
        <taxon>Alphaproteobacteria</taxon>
        <taxon>Hyphomicrobiales</taxon>
        <taxon>Methylobacteriaceae</taxon>
        <taxon>Microvirga</taxon>
    </lineage>
</organism>
<dbReference type="Gene3D" id="3.40.630.30">
    <property type="match status" value="1"/>
</dbReference>
<dbReference type="InterPro" id="IPR016181">
    <property type="entry name" value="Acyl_CoA_acyltransferase"/>
</dbReference>
<evidence type="ECO:0000256" key="1">
    <source>
        <dbReference type="ARBA" id="ARBA00022679"/>
    </source>
</evidence>